<dbReference type="InterPro" id="IPR050789">
    <property type="entry name" value="Diverse_Enzym_Activities"/>
</dbReference>
<sequence length="356" mass="37085">MHPSIRLIALVLATTCALAIGDRPAIASPSLPTSGGDPTLAREVTELVGPGHPVVAAAVIDGTDVRVTAAGADINDRFEIGSISKTATGLLFAEGISRGEVQPDTTVGSLLPVLRGSPAERITLSDLATHRSGLPVQPPTADQYVRNQLAQLTGSFPYRESTANRLAQVRDYPLDAPPGTYSNVGYEVLGAALAAAASTDFDALVRERILQPLGMVGSDVLVNAEQITPRDLRGKDTTGRTVEPWIGESMAPASGVRANITDMATYASALLAGTAPGMDALVPRADLGASRIGWAWISTTTDDGREITWHDGQTSGFASYIGIDRRNGVATVLLTATGDTVVPLGEKLLAQAVSDR</sequence>
<reference evidence="7 8" key="1">
    <citation type="submission" date="2018-06" db="EMBL/GenBank/DDBJ databases">
        <title>Genomic Encyclopedia of Type Strains, Phase IV (KMG-IV): sequencing the most valuable type-strain genomes for metagenomic binning, comparative biology and taxonomic classification.</title>
        <authorList>
            <person name="Goeker M."/>
        </authorList>
    </citation>
    <scope>NUCLEOTIDE SEQUENCE [LARGE SCALE GENOMIC DNA]</scope>
    <source>
        <strain evidence="7 8">DSM 45521</strain>
    </source>
</reference>
<protein>
    <recommendedName>
        <fullName evidence="4">Beta-lactamase</fullName>
        <ecNumber evidence="4">3.5.2.6</ecNumber>
    </recommendedName>
</protein>
<comment type="caution">
    <text evidence="7">The sequence shown here is derived from an EMBL/GenBank/DDBJ whole genome shotgun (WGS) entry which is preliminary data.</text>
</comment>
<feature type="chain" id="PRO_5039705490" description="Beta-lactamase" evidence="5">
    <location>
        <begin position="20"/>
        <end position="356"/>
    </location>
</feature>
<dbReference type="PROSITE" id="PS00336">
    <property type="entry name" value="BETA_LACTAMASE_C"/>
    <property type="match status" value="1"/>
</dbReference>
<evidence type="ECO:0000256" key="4">
    <source>
        <dbReference type="RuleBase" id="RU361140"/>
    </source>
</evidence>
<dbReference type="PANTHER" id="PTHR43283">
    <property type="entry name" value="BETA-LACTAMASE-RELATED"/>
    <property type="match status" value="1"/>
</dbReference>
<evidence type="ECO:0000256" key="2">
    <source>
        <dbReference type="ARBA" id="ARBA00022801"/>
    </source>
</evidence>
<dbReference type="InterPro" id="IPR001466">
    <property type="entry name" value="Beta-lactam-related"/>
</dbReference>
<evidence type="ECO:0000259" key="6">
    <source>
        <dbReference type="Pfam" id="PF00144"/>
    </source>
</evidence>
<dbReference type="GO" id="GO:0046677">
    <property type="term" value="P:response to antibiotic"/>
    <property type="evidence" value="ECO:0007669"/>
    <property type="project" value="UniProtKB-UniRule"/>
</dbReference>
<dbReference type="EMBL" id="QJSP01000003">
    <property type="protein sequence ID" value="PYE19264.1"/>
    <property type="molecule type" value="Genomic_DNA"/>
</dbReference>
<dbReference type="Gene3D" id="3.40.710.10">
    <property type="entry name" value="DD-peptidase/beta-lactamase superfamily"/>
    <property type="match status" value="1"/>
</dbReference>
<accession>A0A318RQT0</accession>
<dbReference type="GO" id="GO:0017001">
    <property type="term" value="P:antibiotic catabolic process"/>
    <property type="evidence" value="ECO:0007669"/>
    <property type="project" value="InterPro"/>
</dbReference>
<dbReference type="GO" id="GO:0008800">
    <property type="term" value="F:beta-lactamase activity"/>
    <property type="evidence" value="ECO:0007669"/>
    <property type="project" value="UniProtKB-UniRule"/>
</dbReference>
<dbReference type="GO" id="GO:0030288">
    <property type="term" value="C:outer membrane-bounded periplasmic space"/>
    <property type="evidence" value="ECO:0007669"/>
    <property type="project" value="InterPro"/>
</dbReference>
<dbReference type="AlphaFoldDB" id="A0A318RQT0"/>
<keyword evidence="3 4" id="KW-0046">Antibiotic resistance</keyword>
<comment type="similarity">
    <text evidence="1 4">Belongs to the class-C beta-lactamase family.</text>
</comment>
<evidence type="ECO:0000313" key="7">
    <source>
        <dbReference type="EMBL" id="PYE19264.1"/>
    </source>
</evidence>
<feature type="domain" description="Beta-lactamase-related" evidence="6">
    <location>
        <begin position="42"/>
        <end position="340"/>
    </location>
</feature>
<comment type="catalytic activity">
    <reaction evidence="4">
        <text>a beta-lactam + H2O = a substituted beta-amino acid</text>
        <dbReference type="Rhea" id="RHEA:20401"/>
        <dbReference type="ChEBI" id="CHEBI:15377"/>
        <dbReference type="ChEBI" id="CHEBI:35627"/>
        <dbReference type="ChEBI" id="CHEBI:140347"/>
        <dbReference type="EC" id="3.5.2.6"/>
    </reaction>
</comment>
<dbReference type="EC" id="3.5.2.6" evidence="4"/>
<gene>
    <name evidence="7" type="ORF">DFR67_103176</name>
</gene>
<keyword evidence="8" id="KW-1185">Reference proteome</keyword>
<proteinExistence type="inferred from homology"/>
<keyword evidence="5" id="KW-0732">Signal</keyword>
<dbReference type="PANTHER" id="PTHR43283:SF11">
    <property type="entry name" value="BETA-LACTAMASE-RELATED DOMAIN-CONTAINING PROTEIN"/>
    <property type="match status" value="1"/>
</dbReference>
<dbReference type="RefSeq" id="WP_110468493.1">
    <property type="nucleotide sequence ID" value="NZ_QJSP01000003.1"/>
</dbReference>
<feature type="signal peptide" evidence="5">
    <location>
        <begin position="1"/>
        <end position="19"/>
    </location>
</feature>
<name>A0A318RQT0_WILLI</name>
<evidence type="ECO:0000256" key="1">
    <source>
        <dbReference type="ARBA" id="ARBA00007840"/>
    </source>
</evidence>
<evidence type="ECO:0000313" key="8">
    <source>
        <dbReference type="Proteomes" id="UP000247591"/>
    </source>
</evidence>
<dbReference type="SUPFAM" id="SSF56601">
    <property type="entry name" value="beta-lactamase/transpeptidase-like"/>
    <property type="match status" value="1"/>
</dbReference>
<keyword evidence="2 4" id="KW-0378">Hydrolase</keyword>
<dbReference type="Proteomes" id="UP000247591">
    <property type="component" value="Unassembled WGS sequence"/>
</dbReference>
<evidence type="ECO:0000256" key="3">
    <source>
        <dbReference type="ARBA" id="ARBA00023251"/>
    </source>
</evidence>
<dbReference type="InterPro" id="IPR012338">
    <property type="entry name" value="Beta-lactam/transpept-like"/>
</dbReference>
<organism evidence="7 8">
    <name type="scientific">Williamsia limnetica</name>
    <dbReference type="NCBI Taxonomy" id="882452"/>
    <lineage>
        <taxon>Bacteria</taxon>
        <taxon>Bacillati</taxon>
        <taxon>Actinomycetota</taxon>
        <taxon>Actinomycetes</taxon>
        <taxon>Mycobacteriales</taxon>
        <taxon>Nocardiaceae</taxon>
        <taxon>Williamsia</taxon>
    </lineage>
</organism>
<dbReference type="OrthoDB" id="3171327at2"/>
<dbReference type="InterPro" id="IPR001586">
    <property type="entry name" value="Beta-lactam_class-C_AS"/>
</dbReference>
<dbReference type="Pfam" id="PF00144">
    <property type="entry name" value="Beta-lactamase"/>
    <property type="match status" value="1"/>
</dbReference>
<evidence type="ECO:0000256" key="5">
    <source>
        <dbReference type="SAM" id="SignalP"/>
    </source>
</evidence>